<feature type="active site" evidence="9">
    <location>
        <position position="230"/>
    </location>
</feature>
<gene>
    <name evidence="12" type="primary">guaA_2</name>
    <name evidence="9" type="synonym">guaA</name>
    <name evidence="12" type="ORF">KS4_27300</name>
</gene>
<evidence type="ECO:0000313" key="12">
    <source>
        <dbReference type="EMBL" id="QDU34659.1"/>
    </source>
</evidence>
<dbReference type="SUPFAM" id="SSF54810">
    <property type="entry name" value="GMP synthetase C-terminal dimerisation domain"/>
    <property type="match status" value="1"/>
</dbReference>
<reference evidence="12 13" key="1">
    <citation type="submission" date="2019-02" db="EMBL/GenBank/DDBJ databases">
        <title>Deep-cultivation of Planctomycetes and their phenomic and genomic characterization uncovers novel biology.</title>
        <authorList>
            <person name="Wiegand S."/>
            <person name="Jogler M."/>
            <person name="Boedeker C."/>
            <person name="Pinto D."/>
            <person name="Vollmers J."/>
            <person name="Rivas-Marin E."/>
            <person name="Kohn T."/>
            <person name="Peeters S.H."/>
            <person name="Heuer A."/>
            <person name="Rast P."/>
            <person name="Oberbeckmann S."/>
            <person name="Bunk B."/>
            <person name="Jeske O."/>
            <person name="Meyerdierks A."/>
            <person name="Storesund J.E."/>
            <person name="Kallscheuer N."/>
            <person name="Luecker S."/>
            <person name="Lage O.M."/>
            <person name="Pohl T."/>
            <person name="Merkel B.J."/>
            <person name="Hornburger P."/>
            <person name="Mueller R.-W."/>
            <person name="Bruemmer F."/>
            <person name="Labrenz M."/>
            <person name="Spormann A.M."/>
            <person name="Op den Camp H."/>
            <person name="Overmann J."/>
            <person name="Amann R."/>
            <person name="Jetten M.S.M."/>
            <person name="Mascher T."/>
            <person name="Medema M.H."/>
            <person name="Devos D.P."/>
            <person name="Kaster A.-K."/>
            <person name="Ovreas L."/>
            <person name="Rohde M."/>
            <person name="Galperin M.Y."/>
            <person name="Jogler C."/>
        </authorList>
    </citation>
    <scope>NUCLEOTIDE SEQUENCE [LARGE SCALE GENOMIC DNA]</scope>
    <source>
        <strain evidence="12 13">KS4</strain>
    </source>
</reference>
<dbReference type="FunFam" id="3.40.50.620:FF:000001">
    <property type="entry name" value="GMP synthase [glutamine-hydrolyzing]"/>
    <property type="match status" value="1"/>
</dbReference>
<dbReference type="NCBIfam" id="TIGR00888">
    <property type="entry name" value="guaA_Nterm"/>
    <property type="match status" value="1"/>
</dbReference>
<evidence type="ECO:0000256" key="8">
    <source>
        <dbReference type="ARBA" id="ARBA00022962"/>
    </source>
</evidence>
<feature type="active site" evidence="9">
    <location>
        <position position="232"/>
    </location>
</feature>
<dbReference type="InterPro" id="IPR022955">
    <property type="entry name" value="GMP_synthase"/>
</dbReference>
<keyword evidence="4 9" id="KW-0547">Nucleotide-binding</keyword>
<dbReference type="GO" id="GO:0005829">
    <property type="term" value="C:cytosol"/>
    <property type="evidence" value="ECO:0007669"/>
    <property type="project" value="TreeGrafter"/>
</dbReference>
<comment type="function">
    <text evidence="1 9">Catalyzes the synthesis of GMP from XMP.</text>
</comment>
<evidence type="ECO:0000259" key="11">
    <source>
        <dbReference type="PROSITE" id="PS51553"/>
    </source>
</evidence>
<dbReference type="SUPFAM" id="SSF52317">
    <property type="entry name" value="Class I glutamine amidotransferase-like"/>
    <property type="match status" value="1"/>
</dbReference>
<protein>
    <recommendedName>
        <fullName evidence="9">GMP synthase [glutamine-hydrolyzing]</fullName>
        <ecNumber evidence="9">6.3.5.2</ecNumber>
    </recommendedName>
    <alternativeName>
        <fullName evidence="9">GMP synthetase</fullName>
    </alternativeName>
    <alternativeName>
        <fullName evidence="9">Glutamine amidotransferase</fullName>
    </alternativeName>
</protein>
<evidence type="ECO:0000256" key="4">
    <source>
        <dbReference type="ARBA" id="ARBA00022741"/>
    </source>
</evidence>
<dbReference type="NCBIfam" id="TIGR00884">
    <property type="entry name" value="guaA_Cterm"/>
    <property type="match status" value="1"/>
</dbReference>
<dbReference type="Gene3D" id="3.40.50.620">
    <property type="entry name" value="HUPs"/>
    <property type="match status" value="1"/>
</dbReference>
<dbReference type="PROSITE" id="PS51273">
    <property type="entry name" value="GATASE_TYPE_1"/>
    <property type="match status" value="1"/>
</dbReference>
<comment type="pathway">
    <text evidence="2 9">Purine metabolism; GMP biosynthesis; GMP from XMP (L-Gln route): step 1/1.</text>
</comment>
<dbReference type="GO" id="GO:0003921">
    <property type="term" value="F:GMP synthase activity"/>
    <property type="evidence" value="ECO:0007669"/>
    <property type="project" value="InterPro"/>
</dbReference>
<dbReference type="Gene3D" id="3.40.50.880">
    <property type="match status" value="1"/>
</dbReference>
<organism evidence="12 13">
    <name type="scientific">Poriferisphaera corsica</name>
    <dbReference type="NCBI Taxonomy" id="2528020"/>
    <lineage>
        <taxon>Bacteria</taxon>
        <taxon>Pseudomonadati</taxon>
        <taxon>Planctomycetota</taxon>
        <taxon>Phycisphaerae</taxon>
        <taxon>Phycisphaerales</taxon>
        <taxon>Phycisphaeraceae</taxon>
        <taxon>Poriferisphaera</taxon>
    </lineage>
</organism>
<dbReference type="Pfam" id="PF02540">
    <property type="entry name" value="NAD_synthase"/>
    <property type="match status" value="1"/>
</dbReference>
<dbReference type="UniPathway" id="UPA00189">
    <property type="reaction ID" value="UER00296"/>
</dbReference>
<keyword evidence="13" id="KW-1185">Reference proteome</keyword>
<dbReference type="PRINTS" id="PR00097">
    <property type="entry name" value="ANTSNTHASEII"/>
</dbReference>
<evidence type="ECO:0000256" key="6">
    <source>
        <dbReference type="ARBA" id="ARBA00022755"/>
    </source>
</evidence>
<keyword evidence="6 9" id="KW-0658">Purine biosynthesis</keyword>
<dbReference type="CDD" id="cd01742">
    <property type="entry name" value="GATase1_GMP_Synthase"/>
    <property type="match status" value="1"/>
</dbReference>
<feature type="binding site" evidence="10">
    <location>
        <begin position="284"/>
        <end position="290"/>
    </location>
    <ligand>
        <name>ATP</name>
        <dbReference type="ChEBI" id="CHEBI:30616"/>
    </ligand>
</feature>
<dbReference type="GO" id="GO:0005524">
    <property type="term" value="F:ATP binding"/>
    <property type="evidence" value="ECO:0007669"/>
    <property type="project" value="UniProtKB-UniRule"/>
</dbReference>
<dbReference type="HAMAP" id="MF_00344">
    <property type="entry name" value="GMP_synthase"/>
    <property type="match status" value="1"/>
</dbReference>
<dbReference type="Proteomes" id="UP000317369">
    <property type="component" value="Chromosome"/>
</dbReference>
<dbReference type="SUPFAM" id="SSF52402">
    <property type="entry name" value="Adenine nucleotide alpha hydrolases-like"/>
    <property type="match status" value="1"/>
</dbReference>
<dbReference type="EMBL" id="CP036425">
    <property type="protein sequence ID" value="QDU34659.1"/>
    <property type="molecule type" value="Genomic_DNA"/>
</dbReference>
<dbReference type="Pfam" id="PF00117">
    <property type="entry name" value="GATase"/>
    <property type="match status" value="1"/>
</dbReference>
<dbReference type="PANTHER" id="PTHR11922:SF2">
    <property type="entry name" value="GMP SYNTHASE [GLUTAMINE-HYDROLYZING]"/>
    <property type="match status" value="1"/>
</dbReference>
<evidence type="ECO:0000313" key="13">
    <source>
        <dbReference type="Proteomes" id="UP000317369"/>
    </source>
</evidence>
<dbReference type="InterPro" id="IPR004739">
    <property type="entry name" value="GMP_synth_GATase"/>
</dbReference>
<dbReference type="FunFam" id="3.30.300.10:FF:000002">
    <property type="entry name" value="GMP synthase [glutamine-hydrolyzing]"/>
    <property type="match status" value="1"/>
</dbReference>
<name>A0A517YWT2_9BACT</name>
<dbReference type="EC" id="6.3.5.2" evidence="9"/>
<dbReference type="InterPro" id="IPR001674">
    <property type="entry name" value="GMP_synth_C"/>
</dbReference>
<dbReference type="CDD" id="cd01997">
    <property type="entry name" value="GMP_synthase_C"/>
    <property type="match status" value="1"/>
</dbReference>
<dbReference type="NCBIfam" id="NF000848">
    <property type="entry name" value="PRK00074.1"/>
    <property type="match status" value="1"/>
</dbReference>
<comment type="catalytic activity">
    <reaction evidence="9">
        <text>XMP + L-glutamine + ATP + H2O = GMP + L-glutamate + AMP + diphosphate + 2 H(+)</text>
        <dbReference type="Rhea" id="RHEA:11680"/>
        <dbReference type="ChEBI" id="CHEBI:15377"/>
        <dbReference type="ChEBI" id="CHEBI:15378"/>
        <dbReference type="ChEBI" id="CHEBI:29985"/>
        <dbReference type="ChEBI" id="CHEBI:30616"/>
        <dbReference type="ChEBI" id="CHEBI:33019"/>
        <dbReference type="ChEBI" id="CHEBI:57464"/>
        <dbReference type="ChEBI" id="CHEBI:58115"/>
        <dbReference type="ChEBI" id="CHEBI:58359"/>
        <dbReference type="ChEBI" id="CHEBI:456215"/>
        <dbReference type="EC" id="6.3.5.2"/>
    </reaction>
</comment>
<dbReference type="KEGG" id="pcor:KS4_27300"/>
<evidence type="ECO:0000256" key="1">
    <source>
        <dbReference type="ARBA" id="ARBA00002332"/>
    </source>
</evidence>
<comment type="subunit">
    <text evidence="9">Homodimer.</text>
</comment>
<dbReference type="InterPro" id="IPR017926">
    <property type="entry name" value="GATASE"/>
</dbReference>
<evidence type="ECO:0000256" key="9">
    <source>
        <dbReference type="HAMAP-Rule" id="MF_00344"/>
    </source>
</evidence>
<dbReference type="PROSITE" id="PS51553">
    <property type="entry name" value="GMPS_ATP_PPASE"/>
    <property type="match status" value="1"/>
</dbReference>
<sequence>MNRVFKAAKMPEAAISATIFLFQSRLHAQCPTGPVIEKRVVKMSENQTDTFQAILEDIPAAARDQIIPIVDFGSQYVQLIARRVREAGVYSVMVGPNITHEQLKALRPKGIILSGGPSSVYEDGAPTCDPDLFDLGVPVLGICYGMQIGTTLLGATVKNAPAREYGRVQLKADNKTELMKGVPQSTTAWMSHGDQIAELPEEFIPLATTPTCPYAAVRHADKPFYGVQFHPEVTHTPHGKDILHNFLYNICDCTGNWRMADFLKSETTRIRDIVGDKRVICGLSGGVDSSVVAAMLAQAIGDQLTCVFVDNGLLRKGERDMVEQMFNGHFNIDLRVVDASKQFLGDLAGITEPQEKRRRIGHRFIEVFKEASADIEGVEFLAQGTLYPDVIESGHGYSGEAANIKLHHNVGGLPAELGFKLIEPLRALFKDEVRQLGQVLGLTEEMVWRHPFPGPGLAVRCLGEVTESQLDILRDADEILLEEIVANNLYRKTSQVFAVILPVKAVGVMGDGRTHEQVIAIRAVETQDFMTADWARIPYEVLATISNRIINEVPGINRVCYDISSKPPATIEWE</sequence>
<feature type="domain" description="GMPS ATP-PPase" evidence="11">
    <location>
        <begin position="257"/>
        <end position="449"/>
    </location>
</feature>
<dbReference type="InterPro" id="IPR014729">
    <property type="entry name" value="Rossmann-like_a/b/a_fold"/>
</dbReference>
<feature type="active site" description="Nucleophile" evidence="9">
    <location>
        <position position="143"/>
    </location>
</feature>
<dbReference type="InterPro" id="IPR022310">
    <property type="entry name" value="NAD/GMP_synthase"/>
</dbReference>
<dbReference type="Gene3D" id="3.30.300.10">
    <property type="match status" value="1"/>
</dbReference>
<evidence type="ECO:0000256" key="10">
    <source>
        <dbReference type="PROSITE-ProRule" id="PRU00886"/>
    </source>
</evidence>
<evidence type="ECO:0000256" key="5">
    <source>
        <dbReference type="ARBA" id="ARBA00022749"/>
    </source>
</evidence>
<dbReference type="AlphaFoldDB" id="A0A517YWT2"/>
<evidence type="ECO:0000256" key="3">
    <source>
        <dbReference type="ARBA" id="ARBA00022598"/>
    </source>
</evidence>
<dbReference type="PANTHER" id="PTHR11922">
    <property type="entry name" value="GMP SYNTHASE-RELATED"/>
    <property type="match status" value="1"/>
</dbReference>
<dbReference type="FunFam" id="3.40.50.880:FF:000001">
    <property type="entry name" value="GMP synthase [glutamine-hydrolyzing]"/>
    <property type="match status" value="1"/>
</dbReference>
<evidence type="ECO:0000256" key="7">
    <source>
        <dbReference type="ARBA" id="ARBA00022840"/>
    </source>
</evidence>
<dbReference type="Pfam" id="PF00958">
    <property type="entry name" value="GMP_synt_C"/>
    <property type="match status" value="1"/>
</dbReference>
<keyword evidence="3 9" id="KW-0436">Ligase</keyword>
<evidence type="ECO:0000256" key="2">
    <source>
        <dbReference type="ARBA" id="ARBA00005153"/>
    </source>
</evidence>
<keyword evidence="7 9" id="KW-0067">ATP-binding</keyword>
<keyword evidence="5 9" id="KW-0332">GMP biosynthesis</keyword>
<dbReference type="InterPro" id="IPR029062">
    <property type="entry name" value="Class_I_gatase-like"/>
</dbReference>
<dbReference type="InterPro" id="IPR025777">
    <property type="entry name" value="GMPS_ATP_PPase_dom"/>
</dbReference>
<proteinExistence type="inferred from homology"/>
<keyword evidence="8 9" id="KW-0315">Glutamine amidotransferase</keyword>
<dbReference type="PRINTS" id="PR00096">
    <property type="entry name" value="GATASE"/>
</dbReference>
<accession>A0A517YWT2</accession>